<sequence>MQHVLVTIPFVLTLLNECHTLMSPCSCGAKQLDTVFLGSLKFSVGGSSTSKNNTLTDGSTGSHIGVEILLPTADVTAMNLLSNSSHYHQPIIELCIRP</sequence>
<gene>
    <name evidence="2" type="ORF">BJ878DRAFT_502317</name>
</gene>
<dbReference type="EMBL" id="MU253856">
    <property type="protein sequence ID" value="KAG9245265.1"/>
    <property type="molecule type" value="Genomic_DNA"/>
</dbReference>
<reference evidence="2" key="1">
    <citation type="journal article" date="2021" name="IMA Fungus">
        <title>Genomic characterization of three marine fungi, including Emericellopsis atlantica sp. nov. with signatures of a generalist lifestyle and marine biomass degradation.</title>
        <authorList>
            <person name="Hagestad O.C."/>
            <person name="Hou L."/>
            <person name="Andersen J.H."/>
            <person name="Hansen E.H."/>
            <person name="Altermark B."/>
            <person name="Li C."/>
            <person name="Kuhnert E."/>
            <person name="Cox R.J."/>
            <person name="Crous P.W."/>
            <person name="Spatafora J.W."/>
            <person name="Lail K."/>
            <person name="Amirebrahimi M."/>
            <person name="Lipzen A."/>
            <person name="Pangilinan J."/>
            <person name="Andreopoulos W."/>
            <person name="Hayes R.D."/>
            <person name="Ng V."/>
            <person name="Grigoriev I.V."/>
            <person name="Jackson S.A."/>
            <person name="Sutton T.D.S."/>
            <person name="Dobson A.D.W."/>
            <person name="Rama T."/>
        </authorList>
    </citation>
    <scope>NUCLEOTIDE SEQUENCE</scope>
    <source>
        <strain evidence="2">TRa3180A</strain>
    </source>
</reference>
<organism evidence="2 3">
    <name type="scientific">Calycina marina</name>
    <dbReference type="NCBI Taxonomy" id="1763456"/>
    <lineage>
        <taxon>Eukaryota</taxon>
        <taxon>Fungi</taxon>
        <taxon>Dikarya</taxon>
        <taxon>Ascomycota</taxon>
        <taxon>Pezizomycotina</taxon>
        <taxon>Leotiomycetes</taxon>
        <taxon>Helotiales</taxon>
        <taxon>Pezizellaceae</taxon>
        <taxon>Calycina</taxon>
    </lineage>
</organism>
<feature type="signal peptide" evidence="1">
    <location>
        <begin position="1"/>
        <end position="20"/>
    </location>
</feature>
<name>A0A9P8CG20_9HELO</name>
<evidence type="ECO:0000313" key="2">
    <source>
        <dbReference type="EMBL" id="KAG9245265.1"/>
    </source>
</evidence>
<evidence type="ECO:0000313" key="3">
    <source>
        <dbReference type="Proteomes" id="UP000887226"/>
    </source>
</evidence>
<evidence type="ECO:0008006" key="4">
    <source>
        <dbReference type="Google" id="ProtNLM"/>
    </source>
</evidence>
<protein>
    <recommendedName>
        <fullName evidence="4">Secreted protein</fullName>
    </recommendedName>
</protein>
<accession>A0A9P8CG20</accession>
<proteinExistence type="predicted"/>
<keyword evidence="1" id="KW-0732">Signal</keyword>
<dbReference type="AlphaFoldDB" id="A0A9P8CG20"/>
<keyword evidence="3" id="KW-1185">Reference proteome</keyword>
<evidence type="ECO:0000256" key="1">
    <source>
        <dbReference type="SAM" id="SignalP"/>
    </source>
</evidence>
<dbReference type="Proteomes" id="UP000887226">
    <property type="component" value="Unassembled WGS sequence"/>
</dbReference>
<feature type="chain" id="PRO_5040342427" description="Secreted protein" evidence="1">
    <location>
        <begin position="21"/>
        <end position="98"/>
    </location>
</feature>
<comment type="caution">
    <text evidence="2">The sequence shown here is derived from an EMBL/GenBank/DDBJ whole genome shotgun (WGS) entry which is preliminary data.</text>
</comment>